<dbReference type="Gene3D" id="3.40.1800.10">
    <property type="entry name" value="His-Me finger endonucleases"/>
    <property type="match status" value="1"/>
</dbReference>
<sequence>MEPHGGNTEPRLRSTRDGVETRHGEPTKTCACCNVEKPAREFYKKDAQTGRLDGICKSCRIIKTREKTLGVTEDDYRRMYHVQGGRCGICQRRLYSKRYKSFAVDHDHETGKVRGLLCHNCNRGLGMFRDDPTALRRAIDWVKV</sequence>
<proteinExistence type="predicted"/>
<dbReference type="EMBL" id="MF979559">
    <property type="protein sequence ID" value="ATS93387.1"/>
    <property type="molecule type" value="Genomic_DNA"/>
</dbReference>
<gene>
    <name evidence="2" type="ORF">R1B41kb_p026</name>
</gene>
<dbReference type="InterPro" id="IPR038563">
    <property type="entry name" value="Endonuclease_7_sf"/>
</dbReference>
<dbReference type="InterPro" id="IPR044925">
    <property type="entry name" value="His-Me_finger_sf"/>
</dbReference>
<dbReference type="SUPFAM" id="SSF54060">
    <property type="entry name" value="His-Me finger endonucleases"/>
    <property type="match status" value="1"/>
</dbReference>
<accession>A0A2D2W514</accession>
<name>A0A2D2W514_9CAUD</name>
<feature type="compositionally biased region" description="Basic and acidic residues" evidence="1">
    <location>
        <begin position="10"/>
        <end position="26"/>
    </location>
</feature>
<dbReference type="InterPro" id="IPR004211">
    <property type="entry name" value="Endonuclease_7"/>
</dbReference>
<feature type="region of interest" description="Disordered" evidence="1">
    <location>
        <begin position="1"/>
        <end position="26"/>
    </location>
</feature>
<organism evidence="2 3">
    <name type="scientific">Ralstonia phage DU_RP_I</name>
    <dbReference type="NCBI Taxonomy" id="2041493"/>
    <lineage>
        <taxon>Viruses</taxon>
        <taxon>Duplodnaviria</taxon>
        <taxon>Heunggongvirae</taxon>
        <taxon>Uroviricota</taxon>
        <taxon>Caudoviricetes</taxon>
        <taxon>Autographivirales</taxon>
        <taxon>Gyeongsanvirus</taxon>
        <taxon>Gyeongsanvirus DURPI</taxon>
    </lineage>
</organism>
<keyword evidence="2" id="KW-0378">Hydrolase</keyword>
<keyword evidence="3" id="KW-1185">Reference proteome</keyword>
<evidence type="ECO:0000313" key="2">
    <source>
        <dbReference type="EMBL" id="ATS93387.1"/>
    </source>
</evidence>
<evidence type="ECO:0000313" key="3">
    <source>
        <dbReference type="Proteomes" id="UP000240487"/>
    </source>
</evidence>
<keyword evidence="2" id="KW-0540">Nuclease</keyword>
<keyword evidence="2" id="KW-0255">Endonuclease</keyword>
<protein>
    <submittedName>
        <fullName evidence="2">Recombination endonuclease VII</fullName>
    </submittedName>
</protein>
<dbReference type="Proteomes" id="UP000240487">
    <property type="component" value="Segment"/>
</dbReference>
<reference evidence="2 3" key="1">
    <citation type="submission" date="2017-09" db="EMBL/GenBank/DDBJ databases">
        <title>Complete genome sequence of bacteriophage (DU_RP_I) infecting Ralstonia solanacearum.</title>
        <authorList>
            <person name="Park T.-H."/>
        </authorList>
    </citation>
    <scope>NUCLEOTIDE SEQUENCE [LARGE SCALE GENOMIC DNA]</scope>
</reference>
<evidence type="ECO:0000256" key="1">
    <source>
        <dbReference type="SAM" id="MobiDB-lite"/>
    </source>
</evidence>
<dbReference type="Pfam" id="PF02945">
    <property type="entry name" value="Endonuclease_7"/>
    <property type="match status" value="1"/>
</dbReference>
<dbReference type="GO" id="GO:0004519">
    <property type="term" value="F:endonuclease activity"/>
    <property type="evidence" value="ECO:0007669"/>
    <property type="project" value="UniProtKB-KW"/>
</dbReference>